<evidence type="ECO:0000313" key="2">
    <source>
        <dbReference type="EMBL" id="KAJ4188956.1"/>
    </source>
</evidence>
<dbReference type="EMBL" id="JAOQAV010000014">
    <property type="protein sequence ID" value="KAJ4188956.1"/>
    <property type="molecule type" value="Genomic_DNA"/>
</dbReference>
<name>A0A9W8V0C9_9HYPO</name>
<reference evidence="2" key="1">
    <citation type="submission" date="2022-09" db="EMBL/GenBank/DDBJ databases">
        <title>Fusarium specimens isolated from Avocado Roots.</title>
        <authorList>
            <person name="Stajich J."/>
            <person name="Roper C."/>
            <person name="Heimlech-Rivalta G."/>
        </authorList>
    </citation>
    <scope>NUCLEOTIDE SEQUENCE</scope>
    <source>
        <strain evidence="2">A02</strain>
    </source>
</reference>
<sequence length="173" mass="19346">MAEADDSPQRPESNTNNQTSQCPTAERPVTEKTEATVQEETKTQDAADEKARDSSEDSTKDEEHIEFDKWVKSFAVDPDSAWKQMQVKFEALMATDSDGYMTQDIQEDEEDAEVADEPPTDSRATECESPDAQQGIPDHEENCECCECESPGLPEDYPKDLLEQAKKLCQGES</sequence>
<dbReference type="AlphaFoldDB" id="A0A9W8V0C9"/>
<keyword evidence="3" id="KW-1185">Reference proteome</keyword>
<protein>
    <submittedName>
        <fullName evidence="2">Uncharacterized protein</fullName>
    </submittedName>
</protein>
<organism evidence="2 3">
    <name type="scientific">Fusarium falciforme</name>
    <dbReference type="NCBI Taxonomy" id="195108"/>
    <lineage>
        <taxon>Eukaryota</taxon>
        <taxon>Fungi</taxon>
        <taxon>Dikarya</taxon>
        <taxon>Ascomycota</taxon>
        <taxon>Pezizomycotina</taxon>
        <taxon>Sordariomycetes</taxon>
        <taxon>Hypocreomycetidae</taxon>
        <taxon>Hypocreales</taxon>
        <taxon>Nectriaceae</taxon>
        <taxon>Fusarium</taxon>
        <taxon>Fusarium solani species complex</taxon>
    </lineage>
</organism>
<proteinExistence type="predicted"/>
<feature type="compositionally biased region" description="Acidic residues" evidence="1">
    <location>
        <begin position="105"/>
        <end position="119"/>
    </location>
</feature>
<feature type="region of interest" description="Disordered" evidence="1">
    <location>
        <begin position="1"/>
        <end position="69"/>
    </location>
</feature>
<evidence type="ECO:0000313" key="3">
    <source>
        <dbReference type="Proteomes" id="UP001152087"/>
    </source>
</evidence>
<feature type="compositionally biased region" description="Basic and acidic residues" evidence="1">
    <location>
        <begin position="28"/>
        <end position="69"/>
    </location>
</feature>
<feature type="compositionally biased region" description="Polar residues" evidence="1">
    <location>
        <begin position="10"/>
        <end position="23"/>
    </location>
</feature>
<accession>A0A9W8V0C9</accession>
<feature type="region of interest" description="Disordered" evidence="1">
    <location>
        <begin position="100"/>
        <end position="138"/>
    </location>
</feature>
<evidence type="ECO:0000256" key="1">
    <source>
        <dbReference type="SAM" id="MobiDB-lite"/>
    </source>
</evidence>
<comment type="caution">
    <text evidence="2">The sequence shown here is derived from an EMBL/GenBank/DDBJ whole genome shotgun (WGS) entry which is preliminary data.</text>
</comment>
<gene>
    <name evidence="2" type="ORF">NW755_006458</name>
</gene>
<dbReference type="Proteomes" id="UP001152087">
    <property type="component" value="Unassembled WGS sequence"/>
</dbReference>